<evidence type="ECO:0000256" key="2">
    <source>
        <dbReference type="ARBA" id="ARBA00022692"/>
    </source>
</evidence>
<dbReference type="GO" id="GO:0016020">
    <property type="term" value="C:membrane"/>
    <property type="evidence" value="ECO:0007669"/>
    <property type="project" value="UniProtKB-SubCell"/>
</dbReference>
<evidence type="ECO:0000313" key="7">
    <source>
        <dbReference type="Proteomes" id="UP000216312"/>
    </source>
</evidence>
<evidence type="ECO:0000256" key="1">
    <source>
        <dbReference type="ARBA" id="ARBA00004370"/>
    </source>
</evidence>
<organism evidence="6 7">
    <name type="scientific">candidate division WOR-3 bacterium 4484_18</name>
    <dbReference type="NCBI Taxonomy" id="2020626"/>
    <lineage>
        <taxon>Bacteria</taxon>
        <taxon>Bacteria division WOR-3</taxon>
    </lineage>
</organism>
<evidence type="ECO:0000256" key="4">
    <source>
        <dbReference type="ARBA" id="ARBA00023136"/>
    </source>
</evidence>
<keyword evidence="2" id="KW-0812">Transmembrane</keyword>
<sequence>MIRKTLLLVVWLTTSCMWWYEREVPHEPPPKVKLPIKVGVILTYNETGDSLPQIVYDGIMAAANDVRIEHHIVPLDSIELVHTYVELATDVNTIAILGPLHSKACKWISPLSQTYELPTITPTAVDPRIPTLSSYLYKLYRSTWAQMVKLAEYAILTCDIHKFVAIIPSDRYGNLLLETFRQTVDTLGGEIVKIFRYDTKMLEDGSLKTTLHYELEDLIYEGILIVGYVSIMRPLAYAVWGSGAIKEGVTILSNNVWTVRELRDIPGVDNTIFAALPWEVKNKNPFWITGYTAMQIVEDALQSGISTRGKLKEWLDTHMNESLPYGLGLSMQVVVPQLHIYTLREGQIVKLW</sequence>
<feature type="domain" description="Receptor ligand binding region" evidence="5">
    <location>
        <begin position="86"/>
        <end position="199"/>
    </location>
</feature>
<evidence type="ECO:0000256" key="3">
    <source>
        <dbReference type="ARBA" id="ARBA00022989"/>
    </source>
</evidence>
<gene>
    <name evidence="6" type="ORF">CGW93_02530</name>
</gene>
<evidence type="ECO:0000313" key="6">
    <source>
        <dbReference type="EMBL" id="OYV03098.1"/>
    </source>
</evidence>
<dbReference type="InterPro" id="IPR001828">
    <property type="entry name" value="ANF_lig-bd_rcpt"/>
</dbReference>
<keyword evidence="3" id="KW-1133">Transmembrane helix</keyword>
<dbReference type="Proteomes" id="UP000216312">
    <property type="component" value="Unassembled WGS sequence"/>
</dbReference>
<name>A0A257LTU3_UNCW3</name>
<protein>
    <recommendedName>
        <fullName evidence="5">Receptor ligand binding region domain-containing protein</fullName>
    </recommendedName>
</protein>
<proteinExistence type="predicted"/>
<dbReference type="PROSITE" id="PS51257">
    <property type="entry name" value="PROKAR_LIPOPROTEIN"/>
    <property type="match status" value="1"/>
</dbReference>
<dbReference type="Gene3D" id="3.40.50.2300">
    <property type="match status" value="2"/>
</dbReference>
<dbReference type="Pfam" id="PF01094">
    <property type="entry name" value="ANF_receptor"/>
    <property type="match status" value="1"/>
</dbReference>
<dbReference type="EMBL" id="NMUJ01000023">
    <property type="protein sequence ID" value="OYV03098.1"/>
    <property type="molecule type" value="Genomic_DNA"/>
</dbReference>
<evidence type="ECO:0000259" key="5">
    <source>
        <dbReference type="Pfam" id="PF01094"/>
    </source>
</evidence>
<dbReference type="AlphaFoldDB" id="A0A257LTU3"/>
<dbReference type="InterPro" id="IPR028082">
    <property type="entry name" value="Peripla_BP_I"/>
</dbReference>
<dbReference type="SUPFAM" id="SSF53822">
    <property type="entry name" value="Periplasmic binding protein-like I"/>
    <property type="match status" value="1"/>
</dbReference>
<keyword evidence="4" id="KW-0472">Membrane</keyword>
<comment type="subcellular location">
    <subcellularLocation>
        <location evidence="1">Membrane</location>
    </subcellularLocation>
</comment>
<comment type="caution">
    <text evidence="6">The sequence shown here is derived from an EMBL/GenBank/DDBJ whole genome shotgun (WGS) entry which is preliminary data.</text>
</comment>
<reference evidence="7" key="1">
    <citation type="submission" date="2017-07" db="EMBL/GenBank/DDBJ databases">
        <title>Novel pathways for hydrocarbon cycling and metabolic interdependencies in hydrothermal sediment communities.</title>
        <authorList>
            <person name="Dombrowski N."/>
            <person name="Seitz K."/>
            <person name="Teske A."/>
            <person name="Baker B."/>
        </authorList>
    </citation>
    <scope>NUCLEOTIDE SEQUENCE [LARGE SCALE GENOMIC DNA]</scope>
</reference>
<accession>A0A257LTU3</accession>